<proteinExistence type="inferred from homology"/>
<keyword evidence="10" id="KW-1185">Reference proteome</keyword>
<dbReference type="Proteomes" id="UP000800038">
    <property type="component" value="Unassembled WGS sequence"/>
</dbReference>
<feature type="region of interest" description="Disordered" evidence="6">
    <location>
        <begin position="436"/>
        <end position="491"/>
    </location>
</feature>
<feature type="region of interest" description="Disordered" evidence="6">
    <location>
        <begin position="294"/>
        <end position="313"/>
    </location>
</feature>
<keyword evidence="4 7" id="KW-0472">Membrane</keyword>
<comment type="similarity">
    <text evidence="5">Belongs to the SAT4 family.</text>
</comment>
<protein>
    <recommendedName>
        <fullName evidence="8">Rhodopsin domain-containing protein</fullName>
    </recommendedName>
</protein>
<accession>A0A6A5SEY4</accession>
<feature type="transmembrane region" description="Helical" evidence="7">
    <location>
        <begin position="60"/>
        <end position="81"/>
    </location>
</feature>
<evidence type="ECO:0000256" key="3">
    <source>
        <dbReference type="ARBA" id="ARBA00022989"/>
    </source>
</evidence>
<reference evidence="9" key="1">
    <citation type="journal article" date="2020" name="Stud. Mycol.">
        <title>101 Dothideomycetes genomes: a test case for predicting lifestyles and emergence of pathogens.</title>
        <authorList>
            <person name="Haridas S."/>
            <person name="Albert R."/>
            <person name="Binder M."/>
            <person name="Bloem J."/>
            <person name="Labutti K."/>
            <person name="Salamov A."/>
            <person name="Andreopoulos B."/>
            <person name="Baker S."/>
            <person name="Barry K."/>
            <person name="Bills G."/>
            <person name="Bluhm B."/>
            <person name="Cannon C."/>
            <person name="Castanera R."/>
            <person name="Culley D."/>
            <person name="Daum C."/>
            <person name="Ezra D."/>
            <person name="Gonzalez J."/>
            <person name="Henrissat B."/>
            <person name="Kuo A."/>
            <person name="Liang C."/>
            <person name="Lipzen A."/>
            <person name="Lutzoni F."/>
            <person name="Magnuson J."/>
            <person name="Mondo S."/>
            <person name="Nolan M."/>
            <person name="Ohm R."/>
            <person name="Pangilinan J."/>
            <person name="Park H.-J."/>
            <person name="Ramirez L."/>
            <person name="Alfaro M."/>
            <person name="Sun H."/>
            <person name="Tritt A."/>
            <person name="Yoshinaga Y."/>
            <person name="Zwiers L.-H."/>
            <person name="Turgeon B."/>
            <person name="Goodwin S."/>
            <person name="Spatafora J."/>
            <person name="Crous P."/>
            <person name="Grigoriev I."/>
        </authorList>
    </citation>
    <scope>NUCLEOTIDE SEQUENCE</scope>
    <source>
        <strain evidence="9">CBS 161.51</strain>
    </source>
</reference>
<feature type="transmembrane region" description="Helical" evidence="7">
    <location>
        <begin position="220"/>
        <end position="241"/>
    </location>
</feature>
<dbReference type="PANTHER" id="PTHR33048:SF167">
    <property type="entry name" value="INTEGRAL MEMBRANE PROTEIN"/>
    <property type="match status" value="1"/>
</dbReference>
<dbReference type="GO" id="GO:0016020">
    <property type="term" value="C:membrane"/>
    <property type="evidence" value="ECO:0007669"/>
    <property type="project" value="UniProtKB-SubCell"/>
</dbReference>
<gene>
    <name evidence="9" type="ORF">EJ02DRAFT_264000</name>
</gene>
<organism evidence="9 10">
    <name type="scientific">Clathrospora elynae</name>
    <dbReference type="NCBI Taxonomy" id="706981"/>
    <lineage>
        <taxon>Eukaryota</taxon>
        <taxon>Fungi</taxon>
        <taxon>Dikarya</taxon>
        <taxon>Ascomycota</taxon>
        <taxon>Pezizomycotina</taxon>
        <taxon>Dothideomycetes</taxon>
        <taxon>Pleosporomycetidae</taxon>
        <taxon>Pleosporales</taxon>
        <taxon>Diademaceae</taxon>
        <taxon>Clathrospora</taxon>
    </lineage>
</organism>
<feature type="transmembrane region" description="Helical" evidence="7">
    <location>
        <begin position="101"/>
        <end position="128"/>
    </location>
</feature>
<keyword evidence="2 7" id="KW-0812">Transmembrane</keyword>
<evidence type="ECO:0000256" key="2">
    <source>
        <dbReference type="ARBA" id="ARBA00022692"/>
    </source>
</evidence>
<dbReference type="InterPro" id="IPR049326">
    <property type="entry name" value="Rhodopsin_dom_fungi"/>
</dbReference>
<dbReference type="EMBL" id="ML976086">
    <property type="protein sequence ID" value="KAF1939195.1"/>
    <property type="molecule type" value="Genomic_DNA"/>
</dbReference>
<evidence type="ECO:0000256" key="5">
    <source>
        <dbReference type="ARBA" id="ARBA00038359"/>
    </source>
</evidence>
<evidence type="ECO:0000256" key="6">
    <source>
        <dbReference type="SAM" id="MobiDB-lite"/>
    </source>
</evidence>
<dbReference type="InterPro" id="IPR052337">
    <property type="entry name" value="SAT4-like"/>
</dbReference>
<evidence type="ECO:0000256" key="7">
    <source>
        <dbReference type="SAM" id="Phobius"/>
    </source>
</evidence>
<dbReference type="PANTHER" id="PTHR33048">
    <property type="entry name" value="PTH11-LIKE INTEGRAL MEMBRANE PROTEIN (AFU_ORTHOLOGUE AFUA_5G11245)"/>
    <property type="match status" value="1"/>
</dbReference>
<sequence length="491" mass="54191">MGVDVRDLPSHQPPSSIAHGKESLYLAIVGTLVFIALLSCSPRAHTHGRLHRSFAIDDVLMLVAALCAIGVFVTFVVAVKLGSKKHQWDASINYDLDIGPWTLGLTLLHVLGLGFVKLSATFFLLRIFDRRYCRYLLYGFVCFMVPFTFEWFMSALFQCVPVAAAWNTSLQAVAQCMSQSTYTNFTLANNTINATTDLLLVVLIIPIAFSGSLSRTYRAVLMMVLCLGTTAFAAAIVRIRVNSSTWHGTSNNTINSISSAIWAMIELATALIATNLATTHSNFRFLTNKRRPTISHPSALTRPNRTSDPNTSYASRYSNQTVIYRPNTAYFPSLARFHDDESNLDFDIETTSTETARSRADTLASTTHTRNVSDWSQFSGFTYYTNATEADEERRREKSRGRVSTLELEDIVKSLGLARGGCGGLGEELYISDVGGEQKREGSESTECDGVLGAVRNGADEGSDEEDEEGVSLQSEADSSEITVHHQRMRF</sequence>
<evidence type="ECO:0000313" key="9">
    <source>
        <dbReference type="EMBL" id="KAF1939195.1"/>
    </source>
</evidence>
<evidence type="ECO:0000256" key="1">
    <source>
        <dbReference type="ARBA" id="ARBA00004141"/>
    </source>
</evidence>
<feature type="compositionally biased region" description="Polar residues" evidence="6">
    <location>
        <begin position="472"/>
        <end position="482"/>
    </location>
</feature>
<evidence type="ECO:0000313" key="10">
    <source>
        <dbReference type="Proteomes" id="UP000800038"/>
    </source>
</evidence>
<comment type="subcellular location">
    <subcellularLocation>
        <location evidence="1">Membrane</location>
        <topology evidence="1">Multi-pass membrane protein</topology>
    </subcellularLocation>
</comment>
<dbReference type="Pfam" id="PF20684">
    <property type="entry name" value="Fung_rhodopsin"/>
    <property type="match status" value="1"/>
</dbReference>
<evidence type="ECO:0000256" key="4">
    <source>
        <dbReference type="ARBA" id="ARBA00023136"/>
    </source>
</evidence>
<feature type="domain" description="Rhodopsin" evidence="8">
    <location>
        <begin position="44"/>
        <end position="281"/>
    </location>
</feature>
<dbReference type="OrthoDB" id="5022096at2759"/>
<keyword evidence="3 7" id="KW-1133">Transmembrane helix</keyword>
<feature type="transmembrane region" description="Helical" evidence="7">
    <location>
        <begin position="261"/>
        <end position="283"/>
    </location>
</feature>
<evidence type="ECO:0000259" key="8">
    <source>
        <dbReference type="Pfam" id="PF20684"/>
    </source>
</evidence>
<feature type="transmembrane region" description="Helical" evidence="7">
    <location>
        <begin position="23"/>
        <end position="40"/>
    </location>
</feature>
<name>A0A6A5SEY4_9PLEO</name>
<feature type="transmembrane region" description="Helical" evidence="7">
    <location>
        <begin position="192"/>
        <end position="213"/>
    </location>
</feature>
<feature type="transmembrane region" description="Helical" evidence="7">
    <location>
        <begin position="135"/>
        <end position="157"/>
    </location>
</feature>
<feature type="compositionally biased region" description="Acidic residues" evidence="6">
    <location>
        <begin position="461"/>
        <end position="470"/>
    </location>
</feature>
<dbReference type="AlphaFoldDB" id="A0A6A5SEY4"/>
<feature type="compositionally biased region" description="Polar residues" evidence="6">
    <location>
        <begin position="295"/>
        <end position="313"/>
    </location>
</feature>